<protein>
    <submittedName>
        <fullName evidence="1">Uncharacterized protein</fullName>
    </submittedName>
</protein>
<reference evidence="1 2" key="1">
    <citation type="submission" date="2018-11" db="EMBL/GenBank/DDBJ databases">
        <authorList>
            <consortium name="Pathogen Informatics"/>
        </authorList>
    </citation>
    <scope>NUCLEOTIDE SEQUENCE [LARGE SCALE GENOMIC DNA]</scope>
</reference>
<dbReference type="Proteomes" id="UP000270094">
    <property type="component" value="Unassembled WGS sequence"/>
</dbReference>
<keyword evidence="2" id="KW-1185">Reference proteome</keyword>
<sequence>MHSVSIPPPPSAVNPTGAIPLAAAQTSAEMLSTPCPPVSTWSAITRLPSAPLKDTVSAILNATLSSSTSTQ</sequence>
<evidence type="ECO:0000313" key="2">
    <source>
        <dbReference type="Proteomes" id="UP000270094"/>
    </source>
</evidence>
<proteinExistence type="predicted"/>
<name>A0A3P7J865_STRVU</name>
<evidence type="ECO:0000313" key="1">
    <source>
        <dbReference type="EMBL" id="VDM74094.1"/>
    </source>
</evidence>
<dbReference type="AlphaFoldDB" id="A0A3P7J865"/>
<organism evidence="1 2">
    <name type="scientific">Strongylus vulgaris</name>
    <name type="common">Blood worm</name>
    <dbReference type="NCBI Taxonomy" id="40348"/>
    <lineage>
        <taxon>Eukaryota</taxon>
        <taxon>Metazoa</taxon>
        <taxon>Ecdysozoa</taxon>
        <taxon>Nematoda</taxon>
        <taxon>Chromadorea</taxon>
        <taxon>Rhabditida</taxon>
        <taxon>Rhabditina</taxon>
        <taxon>Rhabditomorpha</taxon>
        <taxon>Strongyloidea</taxon>
        <taxon>Strongylidae</taxon>
        <taxon>Strongylus</taxon>
    </lineage>
</organism>
<dbReference type="EMBL" id="UYYB01034134">
    <property type="protein sequence ID" value="VDM74094.1"/>
    <property type="molecule type" value="Genomic_DNA"/>
</dbReference>
<gene>
    <name evidence="1" type="ORF">SVUK_LOCUS9092</name>
</gene>
<accession>A0A3P7J865</accession>